<comment type="caution">
    <text evidence="1">The sequence shown here is derived from an EMBL/GenBank/DDBJ whole genome shotgun (WGS) entry which is preliminary data.</text>
</comment>
<dbReference type="EMBL" id="CADCXN010000049">
    <property type="protein sequence ID" value="CAA9890371.1"/>
    <property type="molecule type" value="Genomic_DNA"/>
</dbReference>
<dbReference type="Proteomes" id="UP000494216">
    <property type="component" value="Unassembled WGS sequence"/>
</dbReference>
<protein>
    <submittedName>
        <fullName evidence="1">Uncharacterized protein</fullName>
    </submittedName>
</protein>
<sequence>MLESHKRLMENSRRAYLCDLGDKSLFITHENIFKTNKNKEL</sequence>
<gene>
    <name evidence="1" type="ORF">METHB2_210003</name>
</gene>
<name>A0A8S0WI75_9GAMM</name>
<keyword evidence="2" id="KW-1185">Reference proteome</keyword>
<evidence type="ECO:0000313" key="2">
    <source>
        <dbReference type="Proteomes" id="UP000494216"/>
    </source>
</evidence>
<reference evidence="1 2" key="1">
    <citation type="submission" date="2020-02" db="EMBL/GenBank/DDBJ databases">
        <authorList>
            <person name="Hogendoorn C."/>
        </authorList>
    </citation>
    <scope>NUCLEOTIDE SEQUENCE [LARGE SCALE GENOMIC DNA]</scope>
    <source>
        <strain evidence="1">METHB21</strain>
    </source>
</reference>
<organism evidence="1 2">
    <name type="scientific">Candidatus Methylobacter favarea</name>
    <dbReference type="NCBI Taxonomy" id="2707345"/>
    <lineage>
        <taxon>Bacteria</taxon>
        <taxon>Pseudomonadati</taxon>
        <taxon>Pseudomonadota</taxon>
        <taxon>Gammaproteobacteria</taxon>
        <taxon>Methylococcales</taxon>
        <taxon>Methylococcaceae</taxon>
        <taxon>Methylobacter</taxon>
    </lineage>
</organism>
<dbReference type="AlphaFoldDB" id="A0A8S0WI75"/>
<accession>A0A8S0WI75</accession>
<proteinExistence type="predicted"/>
<evidence type="ECO:0000313" key="1">
    <source>
        <dbReference type="EMBL" id="CAA9890371.1"/>
    </source>
</evidence>